<sequence length="67" mass="7185">MAMGEFDDVVVVRDCALGRENGMPSAAQAAMIANLARRICRGIRLAALVHAARMNVSARNFLPLKSS</sequence>
<comment type="caution">
    <text evidence="1">The sequence shown here is derived from an EMBL/GenBank/DDBJ whole genome shotgun (WGS) entry which is preliminary data.</text>
</comment>
<accession>A0ABU6J5J5</accession>
<evidence type="ECO:0000313" key="2">
    <source>
        <dbReference type="Proteomes" id="UP001352263"/>
    </source>
</evidence>
<gene>
    <name evidence="1" type="ORF">RY831_07110</name>
</gene>
<name>A0ABU6J5J5_9BURK</name>
<organism evidence="1 2">
    <name type="scientific">Noviherbaspirillum album</name>
    <dbReference type="NCBI Taxonomy" id="3080276"/>
    <lineage>
        <taxon>Bacteria</taxon>
        <taxon>Pseudomonadati</taxon>
        <taxon>Pseudomonadota</taxon>
        <taxon>Betaproteobacteria</taxon>
        <taxon>Burkholderiales</taxon>
        <taxon>Oxalobacteraceae</taxon>
        <taxon>Noviherbaspirillum</taxon>
    </lineage>
</organism>
<keyword evidence="2" id="KW-1185">Reference proteome</keyword>
<reference evidence="1 2" key="1">
    <citation type="submission" date="2023-10" db="EMBL/GenBank/DDBJ databases">
        <title>Noviherbaspirillum sp. CPCC 100848 genome assembly.</title>
        <authorList>
            <person name="Li X.Y."/>
            <person name="Fang X.M."/>
        </authorList>
    </citation>
    <scope>NUCLEOTIDE SEQUENCE [LARGE SCALE GENOMIC DNA]</scope>
    <source>
        <strain evidence="1 2">CPCC 100848</strain>
    </source>
</reference>
<evidence type="ECO:0000313" key="1">
    <source>
        <dbReference type="EMBL" id="MEC4718909.1"/>
    </source>
</evidence>
<dbReference type="EMBL" id="JAWIIV010000004">
    <property type="protein sequence ID" value="MEC4718909.1"/>
    <property type="molecule type" value="Genomic_DNA"/>
</dbReference>
<dbReference type="Proteomes" id="UP001352263">
    <property type="component" value="Unassembled WGS sequence"/>
</dbReference>
<protein>
    <submittedName>
        <fullName evidence="1">Uncharacterized protein</fullName>
    </submittedName>
</protein>
<dbReference type="RefSeq" id="WP_326505627.1">
    <property type="nucleotide sequence ID" value="NZ_JAWIIV010000004.1"/>
</dbReference>
<proteinExistence type="predicted"/>